<evidence type="ECO:0000256" key="1">
    <source>
        <dbReference type="SAM" id="SignalP"/>
    </source>
</evidence>
<name>A0ABR3P5W8_9PEZI</name>
<comment type="caution">
    <text evidence="2">The sequence shown here is derived from an EMBL/GenBank/DDBJ whole genome shotgun (WGS) entry which is preliminary data.</text>
</comment>
<dbReference type="InterPro" id="IPR038883">
    <property type="entry name" value="AN11006-like"/>
</dbReference>
<accession>A0ABR3P5W8</accession>
<dbReference type="PANTHER" id="PTHR42085:SF2">
    <property type="entry name" value="F-BOX DOMAIN-CONTAINING PROTEIN"/>
    <property type="match status" value="1"/>
</dbReference>
<evidence type="ECO:0000313" key="2">
    <source>
        <dbReference type="EMBL" id="KAL1301477.1"/>
    </source>
</evidence>
<feature type="signal peptide" evidence="1">
    <location>
        <begin position="1"/>
        <end position="17"/>
    </location>
</feature>
<sequence>MLLTIVLTLCCILIVNQLSKMLTTQLAHSATVPSDSFKSTRVKNGMSMPSIPYKPGQSLTFFDLPAEIRLEIYSQAVPKAHPYIIGRDYGHETAQIRFPAILQTSRQLRAEAAPVFYGANTFIVDIHELRDLKAFLKWLRVLDDDITRCIQDLRMTVAGALLVDVVWKAGRRRHDRVVATRPRLDNSLKWDRKNILHYVQDFEVAKPRIESLLSGVKLGSGGADSLKVEHLVNMVQVIFRVERLDEVGRRIFNSLKVKHQR</sequence>
<gene>
    <name evidence="2" type="ORF">AAFC00_005725</name>
</gene>
<keyword evidence="1" id="KW-0732">Signal</keyword>
<evidence type="ECO:0000313" key="3">
    <source>
        <dbReference type="Proteomes" id="UP001562354"/>
    </source>
</evidence>
<proteinExistence type="predicted"/>
<reference evidence="2 3" key="1">
    <citation type="submission" date="2024-07" db="EMBL/GenBank/DDBJ databases">
        <title>Draft sequence of the Neodothiora populina.</title>
        <authorList>
            <person name="Drown D.D."/>
            <person name="Schuette U.S."/>
            <person name="Buechlein A.B."/>
            <person name="Rusch D.R."/>
            <person name="Winton L.W."/>
            <person name="Adams G.A."/>
        </authorList>
    </citation>
    <scope>NUCLEOTIDE SEQUENCE [LARGE SCALE GENOMIC DNA]</scope>
    <source>
        <strain evidence="2 3">CPC 39397</strain>
    </source>
</reference>
<dbReference type="GeneID" id="95979424"/>
<dbReference type="EMBL" id="JBFMKM010000013">
    <property type="protein sequence ID" value="KAL1301477.1"/>
    <property type="molecule type" value="Genomic_DNA"/>
</dbReference>
<dbReference type="PANTHER" id="PTHR42085">
    <property type="entry name" value="F-BOX DOMAIN-CONTAINING PROTEIN"/>
    <property type="match status" value="1"/>
</dbReference>
<dbReference type="Proteomes" id="UP001562354">
    <property type="component" value="Unassembled WGS sequence"/>
</dbReference>
<dbReference type="RefSeq" id="XP_069197753.1">
    <property type="nucleotide sequence ID" value="XM_069345551.1"/>
</dbReference>
<protein>
    <submittedName>
        <fullName evidence="2">Uncharacterized protein</fullName>
    </submittedName>
</protein>
<feature type="chain" id="PRO_5045124041" evidence="1">
    <location>
        <begin position="18"/>
        <end position="261"/>
    </location>
</feature>
<keyword evidence="3" id="KW-1185">Reference proteome</keyword>
<organism evidence="2 3">
    <name type="scientific">Neodothiora populina</name>
    <dbReference type="NCBI Taxonomy" id="2781224"/>
    <lineage>
        <taxon>Eukaryota</taxon>
        <taxon>Fungi</taxon>
        <taxon>Dikarya</taxon>
        <taxon>Ascomycota</taxon>
        <taxon>Pezizomycotina</taxon>
        <taxon>Dothideomycetes</taxon>
        <taxon>Dothideomycetidae</taxon>
        <taxon>Dothideales</taxon>
        <taxon>Dothioraceae</taxon>
        <taxon>Neodothiora</taxon>
    </lineage>
</organism>